<keyword evidence="3" id="KW-1185">Reference proteome</keyword>
<gene>
    <name evidence="2" type="ORF">MRATA1EN1_LOCUS7598</name>
</gene>
<feature type="non-terminal residue" evidence="2">
    <location>
        <position position="1"/>
    </location>
</feature>
<evidence type="ECO:0000313" key="2">
    <source>
        <dbReference type="EMBL" id="CAI9158636.1"/>
    </source>
</evidence>
<evidence type="ECO:0000313" key="3">
    <source>
        <dbReference type="Proteomes" id="UP001176941"/>
    </source>
</evidence>
<reference evidence="2" key="1">
    <citation type="submission" date="2023-04" db="EMBL/GenBank/DDBJ databases">
        <authorList>
            <consortium name="ELIXIR-Norway"/>
        </authorList>
    </citation>
    <scope>NUCLEOTIDE SEQUENCE [LARGE SCALE GENOMIC DNA]</scope>
</reference>
<dbReference type="Proteomes" id="UP001176941">
    <property type="component" value="Chromosome 17"/>
</dbReference>
<accession>A0ABN8YBS3</accession>
<feature type="compositionally biased region" description="Basic residues" evidence="1">
    <location>
        <begin position="98"/>
        <end position="107"/>
    </location>
</feature>
<feature type="compositionally biased region" description="Low complexity" evidence="1">
    <location>
        <begin position="82"/>
        <end position="95"/>
    </location>
</feature>
<proteinExistence type="predicted"/>
<name>A0ABN8YBS3_RANTA</name>
<evidence type="ECO:0000256" key="1">
    <source>
        <dbReference type="SAM" id="MobiDB-lite"/>
    </source>
</evidence>
<dbReference type="EMBL" id="OX459953">
    <property type="protein sequence ID" value="CAI9158636.1"/>
    <property type="molecule type" value="Genomic_DNA"/>
</dbReference>
<sequence>QRTAASQDLSGAVPLITLRHREDIAGGSGSLWPTCPLPLPEQLGLCTASFEPEICSLRSATTEAPAPEPCPTARGHRNAKPTTTARDAAGAATETRLGRTRVAKRRAGSCVARQWRGPRPLAVTSRVRPLSWSPDPARQAVQPEERARINAETRYRFTSIR</sequence>
<protein>
    <submittedName>
        <fullName evidence="2">Uncharacterized protein</fullName>
    </submittedName>
</protein>
<organism evidence="2 3">
    <name type="scientific">Rangifer tarandus platyrhynchus</name>
    <name type="common">Svalbard reindeer</name>
    <dbReference type="NCBI Taxonomy" id="3082113"/>
    <lineage>
        <taxon>Eukaryota</taxon>
        <taxon>Metazoa</taxon>
        <taxon>Chordata</taxon>
        <taxon>Craniata</taxon>
        <taxon>Vertebrata</taxon>
        <taxon>Euteleostomi</taxon>
        <taxon>Mammalia</taxon>
        <taxon>Eutheria</taxon>
        <taxon>Laurasiatheria</taxon>
        <taxon>Artiodactyla</taxon>
        <taxon>Ruminantia</taxon>
        <taxon>Pecora</taxon>
        <taxon>Cervidae</taxon>
        <taxon>Odocoileinae</taxon>
        <taxon>Rangifer</taxon>
    </lineage>
</organism>
<feature type="region of interest" description="Disordered" evidence="1">
    <location>
        <begin position="60"/>
        <end position="111"/>
    </location>
</feature>